<protein>
    <recommendedName>
        <fullName evidence="7">Beta-glucosidase</fullName>
    </recommendedName>
</protein>
<keyword evidence="6" id="KW-1185">Reference proteome</keyword>
<evidence type="ECO:0000313" key="6">
    <source>
        <dbReference type="Proteomes" id="UP001141552"/>
    </source>
</evidence>
<evidence type="ECO:0008006" key="7">
    <source>
        <dbReference type="Google" id="ProtNLM"/>
    </source>
</evidence>
<dbReference type="Pfam" id="PF00232">
    <property type="entry name" value="Glyco_hydro_1"/>
    <property type="match status" value="2"/>
</dbReference>
<accession>A0A9Q0GIY6</accession>
<dbReference type="GO" id="GO:0005975">
    <property type="term" value="P:carbohydrate metabolic process"/>
    <property type="evidence" value="ECO:0007669"/>
    <property type="project" value="InterPro"/>
</dbReference>
<comment type="similarity">
    <text evidence="1 4">Belongs to the glycosyl hydrolase 1 family.</text>
</comment>
<reference evidence="5" key="1">
    <citation type="submission" date="2022-02" db="EMBL/GenBank/DDBJ databases">
        <authorList>
            <person name="Henning P.M."/>
            <person name="McCubbin A.G."/>
            <person name="Shore J.S."/>
        </authorList>
    </citation>
    <scope>NUCLEOTIDE SEQUENCE</scope>
    <source>
        <strain evidence="5">F60SS</strain>
        <tissue evidence="5">Leaves</tissue>
    </source>
</reference>
<sequence>MVSFLGRHPQLISMKERQMKGVKDPVYAILSATTIQEDIQLMTEMGVDAYRLSFAWSRILPAHYPRPNSSDGTLKGGVNKEGIDYYNKASLNELLASANRYRTRRHTLPLGCSSGDDFVDYANICFKEFGDRVKHWITLNEPRSFSVDGYAAGMLRVAPGRCSDWEQRNCSGGDSATEPYIVSHHQLLAHAAAVKLYRETHQPAQKGVIGISLSTFWMKPLSDTKSDQDAAQRALDFSFGWFLDPLTNGNYPESMRSLLGSRLPKFSEKESELLKGSMDFLGLQRWIEKIPQTLSLVVQELSPPRHEGNLGFIKKL</sequence>
<name>A0A9Q0GIY6_9ROSI</name>
<keyword evidence="2" id="KW-0378">Hydrolase</keyword>
<reference evidence="5" key="2">
    <citation type="journal article" date="2023" name="Plants (Basel)">
        <title>Annotation of the Turnera subulata (Passifloraceae) Draft Genome Reveals the S-Locus Evolved after the Divergence of Turneroideae from Passifloroideae in a Stepwise Manner.</title>
        <authorList>
            <person name="Henning P.M."/>
            <person name="Roalson E.H."/>
            <person name="Mir W."/>
            <person name="McCubbin A.G."/>
            <person name="Shore J.S."/>
        </authorList>
    </citation>
    <scope>NUCLEOTIDE SEQUENCE</scope>
    <source>
        <strain evidence="5">F60SS</strain>
    </source>
</reference>
<dbReference type="PANTHER" id="PTHR10353">
    <property type="entry name" value="GLYCOSYL HYDROLASE"/>
    <property type="match status" value="1"/>
</dbReference>
<feature type="non-terminal residue" evidence="5">
    <location>
        <position position="1"/>
    </location>
</feature>
<organism evidence="5 6">
    <name type="scientific">Turnera subulata</name>
    <dbReference type="NCBI Taxonomy" id="218843"/>
    <lineage>
        <taxon>Eukaryota</taxon>
        <taxon>Viridiplantae</taxon>
        <taxon>Streptophyta</taxon>
        <taxon>Embryophyta</taxon>
        <taxon>Tracheophyta</taxon>
        <taxon>Spermatophyta</taxon>
        <taxon>Magnoliopsida</taxon>
        <taxon>eudicotyledons</taxon>
        <taxon>Gunneridae</taxon>
        <taxon>Pentapetalae</taxon>
        <taxon>rosids</taxon>
        <taxon>fabids</taxon>
        <taxon>Malpighiales</taxon>
        <taxon>Passifloraceae</taxon>
        <taxon>Turnera</taxon>
    </lineage>
</organism>
<evidence type="ECO:0000256" key="3">
    <source>
        <dbReference type="ARBA" id="ARBA00023295"/>
    </source>
</evidence>
<dbReference type="Proteomes" id="UP001141552">
    <property type="component" value="Unassembled WGS sequence"/>
</dbReference>
<evidence type="ECO:0000256" key="4">
    <source>
        <dbReference type="RuleBase" id="RU003690"/>
    </source>
</evidence>
<comment type="caution">
    <text evidence="5">The sequence shown here is derived from an EMBL/GenBank/DDBJ whole genome shotgun (WGS) entry which is preliminary data.</text>
</comment>
<gene>
    <name evidence="5" type="ORF">Tsubulata_007274</name>
</gene>
<evidence type="ECO:0000256" key="1">
    <source>
        <dbReference type="ARBA" id="ARBA00010838"/>
    </source>
</evidence>
<evidence type="ECO:0000256" key="2">
    <source>
        <dbReference type="ARBA" id="ARBA00022801"/>
    </source>
</evidence>
<dbReference type="InterPro" id="IPR017853">
    <property type="entry name" value="GH"/>
</dbReference>
<dbReference type="PANTHER" id="PTHR10353:SF137">
    <property type="entry name" value="MYROSINASE 3-RELATED"/>
    <property type="match status" value="1"/>
</dbReference>
<dbReference type="Gene3D" id="3.20.20.80">
    <property type="entry name" value="Glycosidases"/>
    <property type="match status" value="1"/>
</dbReference>
<dbReference type="SUPFAM" id="SSF51445">
    <property type="entry name" value="(Trans)glycosidases"/>
    <property type="match status" value="1"/>
</dbReference>
<dbReference type="AlphaFoldDB" id="A0A9Q0GIY6"/>
<dbReference type="OrthoDB" id="65569at2759"/>
<dbReference type="GO" id="GO:0008422">
    <property type="term" value="F:beta-glucosidase activity"/>
    <property type="evidence" value="ECO:0007669"/>
    <property type="project" value="TreeGrafter"/>
</dbReference>
<evidence type="ECO:0000313" key="5">
    <source>
        <dbReference type="EMBL" id="KAJ4849429.1"/>
    </source>
</evidence>
<dbReference type="InterPro" id="IPR001360">
    <property type="entry name" value="Glyco_hydro_1"/>
</dbReference>
<proteinExistence type="inferred from homology"/>
<keyword evidence="3" id="KW-0326">Glycosidase</keyword>
<dbReference type="EMBL" id="JAKUCV010000610">
    <property type="protein sequence ID" value="KAJ4849429.1"/>
    <property type="molecule type" value="Genomic_DNA"/>
</dbReference>